<evidence type="ECO:0000313" key="3">
    <source>
        <dbReference type="Proteomes" id="UP000027471"/>
    </source>
</evidence>
<keyword evidence="3" id="KW-1185">Reference proteome</keyword>
<accession>A0A074JVA4</accession>
<dbReference type="EMBL" id="AUNB01000018">
    <property type="protein sequence ID" value="KEO60419.1"/>
    <property type="molecule type" value="Genomic_DNA"/>
</dbReference>
<reference evidence="2 3" key="1">
    <citation type="journal article" date="2015" name="Antonie Van Leeuwenhoek">
        <title>Thioclava indica sp. nov., isolated from surface seawater of the Indian Ocean.</title>
        <authorList>
            <person name="Liu Y."/>
            <person name="Lai Q."/>
            <person name="Du J."/>
            <person name="Xu H."/>
            <person name="Jiang L."/>
            <person name="Shao Z."/>
        </authorList>
    </citation>
    <scope>NUCLEOTIDE SEQUENCE [LARGE SCALE GENOMIC DNA]</scope>
    <source>
        <strain evidence="2 3">DT23-4</strain>
    </source>
</reference>
<dbReference type="eggNOG" id="ENOG5031BY5">
    <property type="taxonomic scope" value="Bacteria"/>
</dbReference>
<organism evidence="2 3">
    <name type="scientific">Thioclava indica</name>
    <dbReference type="NCBI Taxonomy" id="1353528"/>
    <lineage>
        <taxon>Bacteria</taxon>
        <taxon>Pseudomonadati</taxon>
        <taxon>Pseudomonadota</taxon>
        <taxon>Alphaproteobacteria</taxon>
        <taxon>Rhodobacterales</taxon>
        <taxon>Paracoccaceae</taxon>
        <taxon>Thioclava</taxon>
    </lineage>
</organism>
<dbReference type="STRING" id="1353528.DT23_02730"/>
<dbReference type="OrthoDB" id="7874101at2"/>
<comment type="caution">
    <text evidence="2">The sequence shown here is derived from an EMBL/GenBank/DDBJ whole genome shotgun (WGS) entry which is preliminary data.</text>
</comment>
<evidence type="ECO:0000256" key="1">
    <source>
        <dbReference type="SAM" id="SignalP"/>
    </source>
</evidence>
<protein>
    <submittedName>
        <fullName evidence="2">Uncharacterized protein</fullName>
    </submittedName>
</protein>
<evidence type="ECO:0000313" key="2">
    <source>
        <dbReference type="EMBL" id="KEO60419.1"/>
    </source>
</evidence>
<gene>
    <name evidence="2" type="ORF">DT23_02730</name>
</gene>
<dbReference type="Proteomes" id="UP000027471">
    <property type="component" value="Unassembled WGS sequence"/>
</dbReference>
<name>A0A074JVA4_9RHOB</name>
<feature type="chain" id="PRO_5001696706" evidence="1">
    <location>
        <begin position="22"/>
        <end position="163"/>
    </location>
</feature>
<sequence>MRRFDLILAAGLMLAAPMAQAEGLVAWSDDTLGIAAQVPQDWPSAQMYGGGYLFTAPGFDAHVAPHVALRAYPDEGSDLGAAHDQMLRSLLLDGDQISTDHQDANGFEIASTTGLGKHELRKTVRLNCKGGPVLAELRIDYMQAQAGEMAPLLADVPASLGCK</sequence>
<feature type="signal peptide" evidence="1">
    <location>
        <begin position="1"/>
        <end position="21"/>
    </location>
</feature>
<proteinExistence type="predicted"/>
<dbReference type="RefSeq" id="WP_038129581.1">
    <property type="nucleotide sequence ID" value="NZ_AUNB01000018.1"/>
</dbReference>
<keyword evidence="1" id="KW-0732">Signal</keyword>
<dbReference type="AlphaFoldDB" id="A0A074JVA4"/>